<name>A0AAP0KF05_9MAGN</name>
<evidence type="ECO:0000256" key="4">
    <source>
        <dbReference type="ARBA" id="ARBA00022982"/>
    </source>
</evidence>
<evidence type="ECO:0000256" key="8">
    <source>
        <dbReference type="SAM" id="Phobius"/>
    </source>
</evidence>
<organism evidence="10 11">
    <name type="scientific">Stephania yunnanensis</name>
    <dbReference type="NCBI Taxonomy" id="152371"/>
    <lineage>
        <taxon>Eukaryota</taxon>
        <taxon>Viridiplantae</taxon>
        <taxon>Streptophyta</taxon>
        <taxon>Embryophyta</taxon>
        <taxon>Tracheophyta</taxon>
        <taxon>Spermatophyta</taxon>
        <taxon>Magnoliopsida</taxon>
        <taxon>Ranunculales</taxon>
        <taxon>Menispermaceae</taxon>
        <taxon>Menispermoideae</taxon>
        <taxon>Cissampelideae</taxon>
        <taxon>Stephania</taxon>
    </lineage>
</organism>
<dbReference type="GO" id="GO:0016020">
    <property type="term" value="C:membrane"/>
    <property type="evidence" value="ECO:0007669"/>
    <property type="project" value="UniProtKB-SubCell"/>
</dbReference>
<sequence length="269" mass="29405">MTGTRALIAFSDPNSGQLVVLTYILDPTVKLQRSPLLSRPLDIHLISSSAALYGGRMASIHDGASVEIFASFKLVPNRTKVNLASLCAAASGDNRIKTMKAIHGVLNALSWGFLLPVEALMARYFRHMQAVGVMWFYAHAGIQLSAFVLGAARFGIGVQLGKMSPGVVYGLHGKLGIAAFSLGSLQTLALFFRPKTTNEFRKYWKSYHHFVGSYWKLAYCLAVSSVVGASIALEVNSWVMFCRKAKEKKMRREGIVSTYEKGSSTGSHH</sequence>
<dbReference type="Gene3D" id="1.20.120.1770">
    <property type="match status" value="1"/>
</dbReference>
<keyword evidence="4" id="KW-0249">Electron transport</keyword>
<evidence type="ECO:0000256" key="1">
    <source>
        <dbReference type="ARBA" id="ARBA00004370"/>
    </source>
</evidence>
<accession>A0AAP0KF05</accession>
<feature type="transmembrane region" description="Helical" evidence="8">
    <location>
        <begin position="134"/>
        <end position="154"/>
    </location>
</feature>
<dbReference type="EMBL" id="JBBNAF010000004">
    <property type="protein sequence ID" value="KAK9151393.1"/>
    <property type="molecule type" value="Genomic_DNA"/>
</dbReference>
<keyword evidence="6 8" id="KW-0472">Membrane</keyword>
<dbReference type="PROSITE" id="PS50939">
    <property type="entry name" value="CYTOCHROME_B561"/>
    <property type="match status" value="1"/>
</dbReference>
<evidence type="ECO:0000259" key="9">
    <source>
        <dbReference type="PROSITE" id="PS50939"/>
    </source>
</evidence>
<comment type="caution">
    <text evidence="10">The sequence shown here is derived from an EMBL/GenBank/DDBJ whole genome shotgun (WGS) entry which is preliminary data.</text>
</comment>
<evidence type="ECO:0000256" key="7">
    <source>
        <dbReference type="PIRSR" id="PIRSR037471-1"/>
    </source>
</evidence>
<keyword evidence="11" id="KW-1185">Reference proteome</keyword>
<dbReference type="GO" id="GO:0046872">
    <property type="term" value="F:metal ion binding"/>
    <property type="evidence" value="ECO:0007669"/>
    <property type="project" value="UniProtKB-KW"/>
</dbReference>
<keyword evidence="3 8" id="KW-0812">Transmembrane</keyword>
<evidence type="ECO:0000256" key="6">
    <source>
        <dbReference type="ARBA" id="ARBA00023136"/>
    </source>
</evidence>
<keyword evidence="5 8" id="KW-1133">Transmembrane helix</keyword>
<evidence type="ECO:0000256" key="2">
    <source>
        <dbReference type="ARBA" id="ARBA00022448"/>
    </source>
</evidence>
<dbReference type="PANTHER" id="PTHR23130">
    <property type="entry name" value="CYTOCHROME B561 AND DOMON DOMAIN-CONTAINING PROTEIN"/>
    <property type="match status" value="1"/>
</dbReference>
<feature type="binding site" description="axial binding residue" evidence="7">
    <location>
        <position position="172"/>
    </location>
    <ligand>
        <name>heme b</name>
        <dbReference type="ChEBI" id="CHEBI:60344"/>
        <label>1</label>
    </ligand>
    <ligandPart>
        <name>Fe</name>
        <dbReference type="ChEBI" id="CHEBI:18248"/>
    </ligandPart>
</feature>
<dbReference type="CDD" id="cd08760">
    <property type="entry name" value="Cyt_b561_FRRS1_like"/>
    <property type="match status" value="1"/>
</dbReference>
<feature type="transmembrane region" description="Helical" evidence="8">
    <location>
        <begin position="214"/>
        <end position="242"/>
    </location>
</feature>
<keyword evidence="7" id="KW-0479">Metal-binding</keyword>
<dbReference type="PIRSF" id="PIRSF037471">
    <property type="entry name" value="UCP037471"/>
    <property type="match status" value="1"/>
</dbReference>
<dbReference type="Proteomes" id="UP001420932">
    <property type="component" value="Unassembled WGS sequence"/>
</dbReference>
<feature type="transmembrane region" description="Helical" evidence="8">
    <location>
        <begin position="104"/>
        <end position="122"/>
    </location>
</feature>
<keyword evidence="2" id="KW-0813">Transport</keyword>
<comment type="subcellular location">
    <subcellularLocation>
        <location evidence="1">Membrane</location>
    </subcellularLocation>
</comment>
<gene>
    <name evidence="10" type="ORF">Syun_009702</name>
</gene>
<feature type="binding site" description="axial binding residue" evidence="7">
    <location>
        <position position="208"/>
    </location>
    <ligand>
        <name>heme b</name>
        <dbReference type="ChEBI" id="CHEBI:60344"/>
        <label>1</label>
    </ligand>
    <ligandPart>
        <name>Fe</name>
        <dbReference type="ChEBI" id="CHEBI:18248"/>
    </ligandPart>
</feature>
<reference evidence="10 11" key="1">
    <citation type="submission" date="2024-01" db="EMBL/GenBank/DDBJ databases">
        <title>Genome assemblies of Stephania.</title>
        <authorList>
            <person name="Yang L."/>
        </authorList>
    </citation>
    <scope>NUCLEOTIDE SEQUENCE [LARGE SCALE GENOMIC DNA]</scope>
    <source>
        <strain evidence="10">YNDBR</strain>
        <tissue evidence="10">Leaf</tissue>
    </source>
</reference>
<dbReference type="AlphaFoldDB" id="A0AAP0KF05"/>
<dbReference type="PANTHER" id="PTHR23130:SF60">
    <property type="entry name" value="CYTOCHROME B561 AND DOMON DOMAIN-CONTAINING PROTEIN"/>
    <property type="match status" value="1"/>
</dbReference>
<feature type="domain" description="Cytochrome b561" evidence="9">
    <location>
        <begin position="65"/>
        <end position="269"/>
    </location>
</feature>
<feature type="binding site" description="axial binding residue" evidence="7">
    <location>
        <position position="103"/>
    </location>
    <ligand>
        <name>heme b</name>
        <dbReference type="ChEBI" id="CHEBI:60344"/>
        <label>1</label>
    </ligand>
    <ligandPart>
        <name>Fe</name>
        <dbReference type="ChEBI" id="CHEBI:18248"/>
    </ligandPart>
</feature>
<evidence type="ECO:0000256" key="3">
    <source>
        <dbReference type="ARBA" id="ARBA00022692"/>
    </source>
</evidence>
<dbReference type="InterPro" id="IPR017214">
    <property type="entry name" value="UCP037471"/>
</dbReference>
<evidence type="ECO:0000313" key="10">
    <source>
        <dbReference type="EMBL" id="KAK9151393.1"/>
    </source>
</evidence>
<dbReference type="Pfam" id="PF04526">
    <property type="entry name" value="DUF568"/>
    <property type="match status" value="1"/>
</dbReference>
<dbReference type="SMART" id="SM00665">
    <property type="entry name" value="B561"/>
    <property type="match status" value="1"/>
</dbReference>
<keyword evidence="7" id="KW-0408">Iron</keyword>
<protein>
    <recommendedName>
        <fullName evidence="9">Cytochrome b561 domain-containing protein</fullName>
    </recommendedName>
</protein>
<evidence type="ECO:0000313" key="11">
    <source>
        <dbReference type="Proteomes" id="UP001420932"/>
    </source>
</evidence>
<feature type="transmembrane region" description="Helical" evidence="8">
    <location>
        <begin position="175"/>
        <end position="194"/>
    </location>
</feature>
<dbReference type="InterPro" id="IPR006593">
    <property type="entry name" value="Cyt_b561/ferric_Rdtase_TM"/>
</dbReference>
<evidence type="ECO:0000256" key="5">
    <source>
        <dbReference type="ARBA" id="ARBA00022989"/>
    </source>
</evidence>
<feature type="binding site" description="axial binding residue" evidence="7">
    <location>
        <position position="139"/>
    </location>
    <ligand>
        <name>heme b</name>
        <dbReference type="ChEBI" id="CHEBI:60344"/>
        <label>1</label>
    </ligand>
    <ligandPart>
        <name>Fe</name>
        <dbReference type="ChEBI" id="CHEBI:18248"/>
    </ligandPart>
</feature>
<dbReference type="InterPro" id="IPR045265">
    <property type="entry name" value="AIR12_DOMON"/>
</dbReference>
<proteinExistence type="predicted"/>